<evidence type="ECO:0000256" key="6">
    <source>
        <dbReference type="ARBA" id="ARBA00022703"/>
    </source>
</evidence>
<dbReference type="Pfam" id="PF00106">
    <property type="entry name" value="adh_short"/>
    <property type="match status" value="1"/>
</dbReference>
<sequence length="415" mass="45886">MASVLADSDSEDELPPGWEERATLDGSVYYVNHITKGTQWAHPRTGKKKKVSGDLPPNWEKVIENGLIVYIDHSTNRKTFTDPRLAFATEEKEHQMDFRQRFDGSSTALQVLHGIDLSGKVILITGATSGIGFETAKSLIRHGAEIILCGRSETTCRAAENKILQEYPQAKIRPLAIDLSSLASVKHAAATVRHLYKTIHVLILNAGIFAVGWMQTIDGYESVFQVNHLSHFYLTLLLEDLLKSGSRVVILSSESHRFSSLTKGNVKEEKLNPTTPSGYSDIMAYNHSKLCNVLFATELHKRLSPRGIDVFTVHPGNMVNTGLQKHSCLYRFLFALVRPFTKSLQQAAATSVYAAVATELIGSGGVYLNNCCPCETSKEGQDEEVSQKLWSLSVEMVERIVGPIKPEKATTEIIS</sequence>
<evidence type="ECO:0000256" key="10">
    <source>
        <dbReference type="ARBA" id="ARBA00023228"/>
    </source>
</evidence>
<accession>A0ABR1AZY9</accession>
<evidence type="ECO:0000256" key="8">
    <source>
        <dbReference type="ARBA" id="ARBA00023002"/>
    </source>
</evidence>
<dbReference type="SMART" id="SM00456">
    <property type="entry name" value="WW"/>
    <property type="match status" value="2"/>
</dbReference>
<dbReference type="InterPro" id="IPR002347">
    <property type="entry name" value="SDR_fam"/>
</dbReference>
<keyword evidence="10" id="KW-0458">Lysosome</keyword>
<protein>
    <recommendedName>
        <fullName evidence="4">WW domain-containing oxidoreductase</fullName>
    </recommendedName>
</protein>
<dbReference type="PANTHER" id="PTHR24320">
    <property type="entry name" value="RETINOL DEHYDROGENASE"/>
    <property type="match status" value="1"/>
</dbReference>
<gene>
    <name evidence="12" type="ORF">RUM44_007160</name>
</gene>
<evidence type="ECO:0000256" key="7">
    <source>
        <dbReference type="ARBA" id="ARBA00022857"/>
    </source>
</evidence>
<evidence type="ECO:0000256" key="5">
    <source>
        <dbReference type="ARBA" id="ARBA00022687"/>
    </source>
</evidence>
<keyword evidence="5" id="KW-0879">Wnt signaling pathway</keyword>
<dbReference type="SUPFAM" id="SSF51735">
    <property type="entry name" value="NAD(P)-binding Rossmann-fold domains"/>
    <property type="match status" value="1"/>
</dbReference>
<keyword evidence="9" id="KW-0333">Golgi apparatus</keyword>
<dbReference type="Gene3D" id="3.40.50.720">
    <property type="entry name" value="NAD(P)-binding Rossmann-like Domain"/>
    <property type="match status" value="1"/>
</dbReference>
<evidence type="ECO:0000256" key="4">
    <source>
        <dbReference type="ARBA" id="ARBA00016094"/>
    </source>
</evidence>
<evidence type="ECO:0000313" key="12">
    <source>
        <dbReference type="EMBL" id="KAK6632130.1"/>
    </source>
</evidence>
<evidence type="ECO:0000313" key="13">
    <source>
        <dbReference type="Proteomes" id="UP001359485"/>
    </source>
</evidence>
<evidence type="ECO:0000256" key="2">
    <source>
        <dbReference type="ARBA" id="ARBA00004555"/>
    </source>
</evidence>
<dbReference type="CDD" id="cd00201">
    <property type="entry name" value="WW"/>
    <property type="match status" value="1"/>
</dbReference>
<evidence type="ECO:0000256" key="9">
    <source>
        <dbReference type="ARBA" id="ARBA00023034"/>
    </source>
</evidence>
<dbReference type="EMBL" id="JAWJWF010000005">
    <property type="protein sequence ID" value="KAK6632130.1"/>
    <property type="molecule type" value="Genomic_DNA"/>
</dbReference>
<comment type="caution">
    <text evidence="12">The sequence shown here is derived from an EMBL/GenBank/DDBJ whole genome shotgun (WGS) entry which is preliminary data.</text>
</comment>
<comment type="subcellular location">
    <subcellularLocation>
        <location evidence="2">Golgi apparatus</location>
    </subcellularLocation>
    <subcellularLocation>
        <location evidence="1">Lysosome</location>
    </subcellularLocation>
</comment>
<keyword evidence="13" id="KW-1185">Reference proteome</keyword>
<organism evidence="12 13">
    <name type="scientific">Polyplax serrata</name>
    <name type="common">Common mouse louse</name>
    <dbReference type="NCBI Taxonomy" id="468196"/>
    <lineage>
        <taxon>Eukaryota</taxon>
        <taxon>Metazoa</taxon>
        <taxon>Ecdysozoa</taxon>
        <taxon>Arthropoda</taxon>
        <taxon>Hexapoda</taxon>
        <taxon>Insecta</taxon>
        <taxon>Pterygota</taxon>
        <taxon>Neoptera</taxon>
        <taxon>Paraneoptera</taxon>
        <taxon>Psocodea</taxon>
        <taxon>Troctomorpha</taxon>
        <taxon>Phthiraptera</taxon>
        <taxon>Anoplura</taxon>
        <taxon>Polyplacidae</taxon>
        <taxon>Polyplax</taxon>
    </lineage>
</organism>
<reference evidence="12 13" key="1">
    <citation type="submission" date="2023-09" db="EMBL/GenBank/DDBJ databases">
        <title>Genomes of two closely related lineages of the louse Polyplax serrata with different host specificities.</title>
        <authorList>
            <person name="Martinu J."/>
            <person name="Tarabai H."/>
            <person name="Stefka J."/>
            <person name="Hypsa V."/>
        </authorList>
    </citation>
    <scope>NUCLEOTIDE SEQUENCE [LARGE SCALE GENOMIC DNA]</scope>
    <source>
        <strain evidence="12">98ZLc_SE</strain>
    </source>
</reference>
<name>A0ABR1AZY9_POLSC</name>
<dbReference type="Proteomes" id="UP001359485">
    <property type="component" value="Unassembled WGS sequence"/>
</dbReference>
<dbReference type="PROSITE" id="PS01159">
    <property type="entry name" value="WW_DOMAIN_1"/>
    <property type="match status" value="1"/>
</dbReference>
<comment type="similarity">
    <text evidence="3">Belongs to the short-chain dehydrogenases/reductases (SDR) family.</text>
</comment>
<keyword evidence="8" id="KW-0560">Oxidoreductase</keyword>
<feature type="domain" description="WW" evidence="11">
    <location>
        <begin position="53"/>
        <end position="85"/>
    </location>
</feature>
<proteinExistence type="inferred from homology"/>
<keyword evidence="7" id="KW-0521">NADP</keyword>
<keyword evidence="6" id="KW-0053">Apoptosis</keyword>
<dbReference type="PANTHER" id="PTHR24320:SF282">
    <property type="entry name" value="WW DOMAIN-CONTAINING OXIDOREDUCTASE"/>
    <property type="match status" value="1"/>
</dbReference>
<dbReference type="PROSITE" id="PS50020">
    <property type="entry name" value="WW_DOMAIN_2"/>
    <property type="match status" value="2"/>
</dbReference>
<evidence type="ECO:0000256" key="1">
    <source>
        <dbReference type="ARBA" id="ARBA00004371"/>
    </source>
</evidence>
<dbReference type="SUPFAM" id="SSF51045">
    <property type="entry name" value="WW domain"/>
    <property type="match status" value="2"/>
</dbReference>
<evidence type="ECO:0000259" key="11">
    <source>
        <dbReference type="PROSITE" id="PS50020"/>
    </source>
</evidence>
<feature type="domain" description="WW" evidence="11">
    <location>
        <begin position="12"/>
        <end position="45"/>
    </location>
</feature>
<dbReference type="InterPro" id="IPR001202">
    <property type="entry name" value="WW_dom"/>
</dbReference>
<dbReference type="InterPro" id="IPR036020">
    <property type="entry name" value="WW_dom_sf"/>
</dbReference>
<dbReference type="InterPro" id="IPR036291">
    <property type="entry name" value="NAD(P)-bd_dom_sf"/>
</dbReference>
<dbReference type="Gene3D" id="2.20.70.10">
    <property type="match status" value="2"/>
</dbReference>
<dbReference type="Pfam" id="PF00397">
    <property type="entry name" value="WW"/>
    <property type="match status" value="1"/>
</dbReference>
<dbReference type="PRINTS" id="PR00081">
    <property type="entry name" value="GDHRDH"/>
</dbReference>
<evidence type="ECO:0000256" key="3">
    <source>
        <dbReference type="ARBA" id="ARBA00006484"/>
    </source>
</evidence>